<keyword evidence="1" id="KW-0479">Metal-binding</keyword>
<dbReference type="EMBL" id="UYWY01025563">
    <property type="protein sequence ID" value="VDM49791.1"/>
    <property type="molecule type" value="Genomic_DNA"/>
</dbReference>
<dbReference type="InterPro" id="IPR002653">
    <property type="entry name" value="Znf_A20"/>
</dbReference>
<dbReference type="SUPFAM" id="SSF118310">
    <property type="entry name" value="AN1-like Zinc finger"/>
    <property type="match status" value="1"/>
</dbReference>
<evidence type="ECO:0000313" key="8">
    <source>
        <dbReference type="EMBL" id="VDM49791.1"/>
    </source>
</evidence>
<proteinExistence type="predicted"/>
<name>A0A183VCK0_TOXCA</name>
<dbReference type="AlphaFoldDB" id="A0A183VCK0"/>
<feature type="domain" description="AN1-type" evidence="7">
    <location>
        <begin position="162"/>
        <end position="208"/>
    </location>
</feature>
<feature type="compositionally biased region" description="Low complexity" evidence="5">
    <location>
        <begin position="10"/>
        <end position="26"/>
    </location>
</feature>
<keyword evidence="2 4" id="KW-0863">Zinc-finger</keyword>
<evidence type="ECO:0000256" key="3">
    <source>
        <dbReference type="ARBA" id="ARBA00022833"/>
    </source>
</evidence>
<feature type="domain" description="A20-type" evidence="6">
    <location>
        <begin position="62"/>
        <end position="96"/>
    </location>
</feature>
<dbReference type="PANTHER" id="PTHR10634:SF149">
    <property type="entry name" value="AN1-TYPE DOMAIN-CONTAINING PROTEIN-RELATED"/>
    <property type="match status" value="1"/>
</dbReference>
<keyword evidence="3" id="KW-0862">Zinc</keyword>
<organism evidence="9 10">
    <name type="scientific">Toxocara canis</name>
    <name type="common">Canine roundworm</name>
    <dbReference type="NCBI Taxonomy" id="6265"/>
    <lineage>
        <taxon>Eukaryota</taxon>
        <taxon>Metazoa</taxon>
        <taxon>Ecdysozoa</taxon>
        <taxon>Nematoda</taxon>
        <taxon>Chromadorea</taxon>
        <taxon>Rhabditida</taxon>
        <taxon>Spirurina</taxon>
        <taxon>Ascaridomorpha</taxon>
        <taxon>Ascaridoidea</taxon>
        <taxon>Toxocaridae</taxon>
        <taxon>Toxocara</taxon>
    </lineage>
</organism>
<evidence type="ECO:0000256" key="2">
    <source>
        <dbReference type="ARBA" id="ARBA00022771"/>
    </source>
</evidence>
<dbReference type="WBParaSite" id="TCNE_0001847401-mRNA-1">
    <property type="protein sequence ID" value="TCNE_0001847401-mRNA-1"/>
    <property type="gene ID" value="TCNE_0001847401"/>
</dbReference>
<dbReference type="PANTHER" id="PTHR10634">
    <property type="entry name" value="AN1-TYPE ZINC FINGER PROTEIN"/>
    <property type="match status" value="1"/>
</dbReference>
<dbReference type="InterPro" id="IPR000058">
    <property type="entry name" value="Znf_AN1"/>
</dbReference>
<evidence type="ECO:0000313" key="10">
    <source>
        <dbReference type="WBParaSite" id="TCNE_0001847401-mRNA-1"/>
    </source>
</evidence>
<evidence type="ECO:0000256" key="4">
    <source>
        <dbReference type="PROSITE-ProRule" id="PRU00449"/>
    </source>
</evidence>
<evidence type="ECO:0000259" key="7">
    <source>
        <dbReference type="PROSITE" id="PS51039"/>
    </source>
</evidence>
<dbReference type="InterPro" id="IPR035896">
    <property type="entry name" value="AN1-like_Znf"/>
</dbReference>
<protein>
    <submittedName>
        <fullName evidence="10">AN1-type domain-containing protein</fullName>
    </submittedName>
</protein>
<dbReference type="GO" id="GO:0003677">
    <property type="term" value="F:DNA binding"/>
    <property type="evidence" value="ECO:0007669"/>
    <property type="project" value="InterPro"/>
</dbReference>
<keyword evidence="9" id="KW-1185">Reference proteome</keyword>
<dbReference type="SUPFAM" id="SSF57716">
    <property type="entry name" value="Glucocorticoid receptor-like (DNA-binding domain)"/>
    <property type="match status" value="1"/>
</dbReference>
<dbReference type="Pfam" id="PF01754">
    <property type="entry name" value="zf-A20"/>
    <property type="match status" value="1"/>
</dbReference>
<evidence type="ECO:0000313" key="9">
    <source>
        <dbReference type="Proteomes" id="UP000050794"/>
    </source>
</evidence>
<feature type="region of interest" description="Disordered" evidence="5">
    <location>
        <begin position="1"/>
        <end position="28"/>
    </location>
</feature>
<dbReference type="Proteomes" id="UP000050794">
    <property type="component" value="Unassembled WGS sequence"/>
</dbReference>
<sequence length="227" mass="24125">MHGDWGAAPSQGAVSLESSLSSADSTGEWERAVEQVREGVPAKSRPRNTSMAVAVNMEKQQQQKAALCKAGCGFFGSSATEGLCSKCFKERLKSELDEVGQGSTVISPAISRSPTTFTTTSTSAVAASDKVGRSMFASSGSSSSAASTQTFTKTEAEGACSPKKINRCGVCKKRVGLTGFACRCGGLYCSQHRYNTTHACPVDYKALEREKIRKENPTIISDKIERI</sequence>
<evidence type="ECO:0000256" key="1">
    <source>
        <dbReference type="ARBA" id="ARBA00022723"/>
    </source>
</evidence>
<accession>A0A183VCK0</accession>
<evidence type="ECO:0000259" key="6">
    <source>
        <dbReference type="PROSITE" id="PS51036"/>
    </source>
</evidence>
<dbReference type="Pfam" id="PF01428">
    <property type="entry name" value="zf-AN1"/>
    <property type="match status" value="1"/>
</dbReference>
<evidence type="ECO:0000256" key="5">
    <source>
        <dbReference type="SAM" id="MobiDB-lite"/>
    </source>
</evidence>
<gene>
    <name evidence="8" type="ORF">TCNE_LOCUS18470</name>
</gene>
<dbReference type="SMART" id="SM00154">
    <property type="entry name" value="ZnF_AN1"/>
    <property type="match status" value="1"/>
</dbReference>
<dbReference type="GO" id="GO:0008270">
    <property type="term" value="F:zinc ion binding"/>
    <property type="evidence" value="ECO:0007669"/>
    <property type="project" value="UniProtKB-KW"/>
</dbReference>
<dbReference type="PROSITE" id="PS51036">
    <property type="entry name" value="ZF_A20"/>
    <property type="match status" value="1"/>
</dbReference>
<dbReference type="PROSITE" id="PS51039">
    <property type="entry name" value="ZF_AN1"/>
    <property type="match status" value="1"/>
</dbReference>
<dbReference type="InterPro" id="IPR050652">
    <property type="entry name" value="AN1_A20_ZnFinger"/>
</dbReference>
<dbReference type="Gene3D" id="4.10.1110.10">
    <property type="entry name" value="AN1-like Zinc finger"/>
    <property type="match status" value="1"/>
</dbReference>
<dbReference type="Gene3D" id="1.20.5.4770">
    <property type="match status" value="1"/>
</dbReference>
<dbReference type="SMART" id="SM00259">
    <property type="entry name" value="ZnF_A20"/>
    <property type="match status" value="1"/>
</dbReference>
<reference evidence="8 9" key="2">
    <citation type="submission" date="2018-11" db="EMBL/GenBank/DDBJ databases">
        <authorList>
            <consortium name="Pathogen Informatics"/>
        </authorList>
    </citation>
    <scope>NUCLEOTIDE SEQUENCE [LARGE SCALE GENOMIC DNA]</scope>
</reference>
<reference evidence="10" key="1">
    <citation type="submission" date="2016-06" db="UniProtKB">
        <authorList>
            <consortium name="WormBaseParasite"/>
        </authorList>
    </citation>
    <scope>IDENTIFICATION</scope>
</reference>
<dbReference type="FunFam" id="4.10.1110.10:FF:000001">
    <property type="entry name" value="Zinc finger AN1-type containing 6"/>
    <property type="match status" value="1"/>
</dbReference>